<keyword evidence="6" id="KW-0902">Two-component regulatory system</keyword>
<dbReference type="SUPFAM" id="SSF47384">
    <property type="entry name" value="Homodimeric domain of signal transducing histidine kinase"/>
    <property type="match status" value="1"/>
</dbReference>
<evidence type="ECO:0000256" key="1">
    <source>
        <dbReference type="ARBA" id="ARBA00000085"/>
    </source>
</evidence>
<feature type="transmembrane region" description="Helical" evidence="7">
    <location>
        <begin position="76"/>
        <end position="97"/>
    </location>
</feature>
<evidence type="ECO:0000256" key="3">
    <source>
        <dbReference type="ARBA" id="ARBA00022553"/>
    </source>
</evidence>
<protein>
    <recommendedName>
        <fullName evidence="2">histidine kinase</fullName>
        <ecNumber evidence="2">2.7.13.3</ecNumber>
    </recommendedName>
</protein>
<dbReference type="Gene3D" id="3.30.565.10">
    <property type="entry name" value="Histidine kinase-like ATPase, C-terminal domain"/>
    <property type="match status" value="1"/>
</dbReference>
<dbReference type="GO" id="GO:0004721">
    <property type="term" value="F:phosphoprotein phosphatase activity"/>
    <property type="evidence" value="ECO:0007669"/>
    <property type="project" value="TreeGrafter"/>
</dbReference>
<dbReference type="EC" id="2.7.13.3" evidence="2"/>
<keyword evidence="7" id="KW-0812">Transmembrane</keyword>
<dbReference type="PROSITE" id="PS50109">
    <property type="entry name" value="HIS_KIN"/>
    <property type="match status" value="1"/>
</dbReference>
<evidence type="ECO:0000256" key="5">
    <source>
        <dbReference type="ARBA" id="ARBA00022777"/>
    </source>
</evidence>
<keyword evidence="7" id="KW-1133">Transmembrane helix</keyword>
<organism evidence="9 10">
    <name type="scientific">Algoriphagus chordae</name>
    <dbReference type="NCBI Taxonomy" id="237019"/>
    <lineage>
        <taxon>Bacteria</taxon>
        <taxon>Pseudomonadati</taxon>
        <taxon>Bacteroidota</taxon>
        <taxon>Cytophagia</taxon>
        <taxon>Cytophagales</taxon>
        <taxon>Cyclobacteriaceae</taxon>
        <taxon>Algoriphagus</taxon>
    </lineage>
</organism>
<dbReference type="SMART" id="SM00388">
    <property type="entry name" value="HisKA"/>
    <property type="match status" value="1"/>
</dbReference>
<dbReference type="InterPro" id="IPR005467">
    <property type="entry name" value="His_kinase_dom"/>
</dbReference>
<evidence type="ECO:0000313" key="10">
    <source>
        <dbReference type="Proteomes" id="UP000248882"/>
    </source>
</evidence>
<feature type="transmembrane region" description="Helical" evidence="7">
    <location>
        <begin position="109"/>
        <end position="141"/>
    </location>
</feature>
<gene>
    <name evidence="9" type="ORF">LV85_02309</name>
</gene>
<dbReference type="CDD" id="cd00082">
    <property type="entry name" value="HisKA"/>
    <property type="match status" value="1"/>
</dbReference>
<dbReference type="Pfam" id="PF02518">
    <property type="entry name" value="HATPase_c"/>
    <property type="match status" value="1"/>
</dbReference>
<dbReference type="AlphaFoldDB" id="A0A2W7RL11"/>
<dbReference type="GO" id="GO:0005886">
    <property type="term" value="C:plasma membrane"/>
    <property type="evidence" value="ECO:0007669"/>
    <property type="project" value="TreeGrafter"/>
</dbReference>
<keyword evidence="10" id="KW-1185">Reference proteome</keyword>
<keyword evidence="4" id="KW-0808">Transferase</keyword>
<evidence type="ECO:0000256" key="7">
    <source>
        <dbReference type="SAM" id="Phobius"/>
    </source>
</evidence>
<dbReference type="OrthoDB" id="1269247at2"/>
<feature type="transmembrane region" description="Helical" evidence="7">
    <location>
        <begin position="53"/>
        <end position="70"/>
    </location>
</feature>
<dbReference type="PANTHER" id="PTHR45453:SF1">
    <property type="entry name" value="PHOSPHATE REGULON SENSOR PROTEIN PHOR"/>
    <property type="match status" value="1"/>
</dbReference>
<evidence type="ECO:0000256" key="4">
    <source>
        <dbReference type="ARBA" id="ARBA00022679"/>
    </source>
</evidence>
<keyword evidence="7" id="KW-0472">Membrane</keyword>
<dbReference type="RefSeq" id="WP_111319492.1">
    <property type="nucleotide sequence ID" value="NZ_QKZT01000009.1"/>
</dbReference>
<dbReference type="SUPFAM" id="SSF55874">
    <property type="entry name" value="ATPase domain of HSP90 chaperone/DNA topoisomerase II/histidine kinase"/>
    <property type="match status" value="1"/>
</dbReference>
<feature type="transmembrane region" description="Helical" evidence="7">
    <location>
        <begin position="20"/>
        <end position="41"/>
    </location>
</feature>
<feature type="transmembrane region" description="Helical" evidence="7">
    <location>
        <begin position="161"/>
        <end position="183"/>
    </location>
</feature>
<dbReference type="GO" id="GO:0000155">
    <property type="term" value="F:phosphorelay sensor kinase activity"/>
    <property type="evidence" value="ECO:0007669"/>
    <property type="project" value="InterPro"/>
</dbReference>
<accession>A0A2W7RL11</accession>
<evidence type="ECO:0000259" key="8">
    <source>
        <dbReference type="PROSITE" id="PS50109"/>
    </source>
</evidence>
<reference evidence="9 10" key="1">
    <citation type="submission" date="2018-06" db="EMBL/GenBank/DDBJ databases">
        <title>Genomic Encyclopedia of Archaeal and Bacterial Type Strains, Phase II (KMG-II): from individual species to whole genera.</title>
        <authorList>
            <person name="Goeker M."/>
        </authorList>
    </citation>
    <scope>NUCLEOTIDE SEQUENCE [LARGE SCALE GENOMIC DNA]</scope>
    <source>
        <strain evidence="9 10">DSM 19830</strain>
    </source>
</reference>
<dbReference type="GO" id="GO:0016036">
    <property type="term" value="P:cellular response to phosphate starvation"/>
    <property type="evidence" value="ECO:0007669"/>
    <property type="project" value="TreeGrafter"/>
</dbReference>
<keyword evidence="3" id="KW-0597">Phosphoprotein</keyword>
<keyword evidence="5 9" id="KW-0418">Kinase</keyword>
<evidence type="ECO:0000256" key="2">
    <source>
        <dbReference type="ARBA" id="ARBA00012438"/>
    </source>
</evidence>
<proteinExistence type="predicted"/>
<name>A0A2W7RL11_9BACT</name>
<dbReference type="InterPro" id="IPR003594">
    <property type="entry name" value="HATPase_dom"/>
</dbReference>
<dbReference type="Pfam" id="PF00512">
    <property type="entry name" value="HisKA"/>
    <property type="match status" value="1"/>
</dbReference>
<evidence type="ECO:0000256" key="6">
    <source>
        <dbReference type="ARBA" id="ARBA00023012"/>
    </source>
</evidence>
<dbReference type="InterPro" id="IPR003661">
    <property type="entry name" value="HisK_dim/P_dom"/>
</dbReference>
<dbReference type="EMBL" id="QKZT01000009">
    <property type="protein sequence ID" value="PZX51365.1"/>
    <property type="molecule type" value="Genomic_DNA"/>
</dbReference>
<feature type="domain" description="Histidine kinase" evidence="8">
    <location>
        <begin position="220"/>
        <end position="435"/>
    </location>
</feature>
<dbReference type="Gene3D" id="1.10.287.130">
    <property type="match status" value="1"/>
</dbReference>
<dbReference type="InterPro" id="IPR036890">
    <property type="entry name" value="HATPase_C_sf"/>
</dbReference>
<evidence type="ECO:0000313" key="9">
    <source>
        <dbReference type="EMBL" id="PZX51365.1"/>
    </source>
</evidence>
<sequence length="435" mass="49701">MLLTKGLSISEENVANLEYIQRKIAMMFSLLAFFLLVLLAISDIFTGMSKEIIWLKFGLSSPFLVAYFVVSKYGKAQLVLNILLILAHIIICVNFLYNDGNDGPTIYAFFLMLVVISLLIQGWLKVIWFIGSLSMFFILFYGESVGFIEVQSFYEGPQNQFVDHAVTILWVSLFVFTVLHFFIKSYQNQNQVLHSIKQRQDQALEDVKMLNDQKNKLIAILTHDLKNPIGMLHTTLELVEKDAFDPGEMGQILRNLKGQSYHLNKVLNNTLSWVMTELEDRPNEVYHISLEELTNELKEMMMVQALEKNQLIEVSIKGENRDISIEINEIKIILKNLLDNAIKFSAPNSTIDFGLEIDEEKISWTVCNEGSTISAEDQKNLFVFRARTSYGTKKEKGTGVGLPLCKKIADKIKFDLSYCSSREGHNCFTLTKKLL</sequence>
<dbReference type="SMART" id="SM00387">
    <property type="entry name" value="HATPase_c"/>
    <property type="match status" value="1"/>
</dbReference>
<dbReference type="PANTHER" id="PTHR45453">
    <property type="entry name" value="PHOSPHATE REGULON SENSOR PROTEIN PHOR"/>
    <property type="match status" value="1"/>
</dbReference>
<dbReference type="Proteomes" id="UP000248882">
    <property type="component" value="Unassembled WGS sequence"/>
</dbReference>
<comment type="catalytic activity">
    <reaction evidence="1">
        <text>ATP + protein L-histidine = ADP + protein N-phospho-L-histidine.</text>
        <dbReference type="EC" id="2.7.13.3"/>
    </reaction>
</comment>
<dbReference type="InterPro" id="IPR050351">
    <property type="entry name" value="BphY/WalK/GraS-like"/>
</dbReference>
<comment type="caution">
    <text evidence="9">The sequence shown here is derived from an EMBL/GenBank/DDBJ whole genome shotgun (WGS) entry which is preliminary data.</text>
</comment>
<dbReference type="InterPro" id="IPR036097">
    <property type="entry name" value="HisK_dim/P_sf"/>
</dbReference>